<proteinExistence type="predicted"/>
<evidence type="ECO:0000256" key="6">
    <source>
        <dbReference type="ARBA" id="ARBA00022777"/>
    </source>
</evidence>
<feature type="transmembrane region" description="Helical" evidence="10">
    <location>
        <begin position="359"/>
        <end position="379"/>
    </location>
</feature>
<keyword evidence="10" id="KW-1133">Transmembrane helix</keyword>
<keyword evidence="10" id="KW-0472">Membrane</keyword>
<keyword evidence="8" id="KW-0902">Two-component regulatory system</keyword>
<evidence type="ECO:0000256" key="5">
    <source>
        <dbReference type="ARBA" id="ARBA00022741"/>
    </source>
</evidence>
<keyword evidence="13" id="KW-1185">Reference proteome</keyword>
<evidence type="ECO:0000256" key="4">
    <source>
        <dbReference type="ARBA" id="ARBA00022679"/>
    </source>
</evidence>
<dbReference type="Gene3D" id="1.20.5.1930">
    <property type="match status" value="1"/>
</dbReference>
<dbReference type="Pfam" id="PF07730">
    <property type="entry name" value="HisKA_3"/>
    <property type="match status" value="1"/>
</dbReference>
<dbReference type="PANTHER" id="PTHR24421">
    <property type="entry name" value="NITRATE/NITRITE SENSOR PROTEIN NARX-RELATED"/>
    <property type="match status" value="1"/>
</dbReference>
<dbReference type="PROSITE" id="PS50109">
    <property type="entry name" value="HIS_KIN"/>
    <property type="match status" value="1"/>
</dbReference>
<dbReference type="EMBL" id="JAKVQD010000001">
    <property type="protein sequence ID" value="MCH4551768.1"/>
    <property type="molecule type" value="Genomic_DNA"/>
</dbReference>
<dbReference type="SUPFAM" id="SSF48452">
    <property type="entry name" value="TPR-like"/>
    <property type="match status" value="1"/>
</dbReference>
<keyword evidence="7" id="KW-0067">ATP-binding</keyword>
<comment type="caution">
    <text evidence="12">The sequence shown here is derived from an EMBL/GenBank/DDBJ whole genome shotgun (WGS) entry which is preliminary data.</text>
</comment>
<dbReference type="InterPro" id="IPR011712">
    <property type="entry name" value="Sig_transdc_His_kin_sub3_dim/P"/>
</dbReference>
<dbReference type="GO" id="GO:0016301">
    <property type="term" value="F:kinase activity"/>
    <property type="evidence" value="ECO:0007669"/>
    <property type="project" value="UniProtKB-KW"/>
</dbReference>
<evidence type="ECO:0000256" key="3">
    <source>
        <dbReference type="ARBA" id="ARBA00022553"/>
    </source>
</evidence>
<organism evidence="12 13">
    <name type="scientific">Aestuariibaculum lutulentum</name>
    <dbReference type="NCBI Taxonomy" id="2920935"/>
    <lineage>
        <taxon>Bacteria</taxon>
        <taxon>Pseudomonadati</taxon>
        <taxon>Bacteroidota</taxon>
        <taxon>Flavobacteriia</taxon>
        <taxon>Flavobacteriales</taxon>
        <taxon>Flavobacteriaceae</taxon>
    </lineage>
</organism>
<evidence type="ECO:0000256" key="2">
    <source>
        <dbReference type="ARBA" id="ARBA00012438"/>
    </source>
</evidence>
<dbReference type="SUPFAM" id="SSF55874">
    <property type="entry name" value="ATPase domain of HSP90 chaperone/DNA topoisomerase II/histidine kinase"/>
    <property type="match status" value="1"/>
</dbReference>
<comment type="catalytic activity">
    <reaction evidence="1">
        <text>ATP + protein L-histidine = ADP + protein N-phospho-L-histidine.</text>
        <dbReference type="EC" id="2.7.13.3"/>
    </reaction>
</comment>
<dbReference type="InterPro" id="IPR005467">
    <property type="entry name" value="His_kinase_dom"/>
</dbReference>
<dbReference type="InterPro" id="IPR050482">
    <property type="entry name" value="Sensor_HK_TwoCompSys"/>
</dbReference>
<dbReference type="InterPro" id="IPR036890">
    <property type="entry name" value="HATPase_C_sf"/>
</dbReference>
<evidence type="ECO:0000256" key="8">
    <source>
        <dbReference type="ARBA" id="ARBA00023012"/>
    </source>
</evidence>
<dbReference type="Gene3D" id="3.30.565.10">
    <property type="entry name" value="Histidine kinase-like ATPase, C-terminal domain"/>
    <property type="match status" value="1"/>
</dbReference>
<dbReference type="EC" id="2.7.13.3" evidence="2"/>
<dbReference type="SMART" id="SM00028">
    <property type="entry name" value="TPR"/>
    <property type="match status" value="4"/>
</dbReference>
<name>A0ABS9RFQ0_9FLAO</name>
<dbReference type="InterPro" id="IPR011990">
    <property type="entry name" value="TPR-like_helical_dom_sf"/>
</dbReference>
<keyword evidence="6 12" id="KW-0418">Kinase</keyword>
<evidence type="ECO:0000259" key="11">
    <source>
        <dbReference type="PROSITE" id="PS50109"/>
    </source>
</evidence>
<dbReference type="InterPro" id="IPR019734">
    <property type="entry name" value="TPR_rpt"/>
</dbReference>
<dbReference type="InterPro" id="IPR003594">
    <property type="entry name" value="HATPase_dom"/>
</dbReference>
<dbReference type="Pfam" id="PF02518">
    <property type="entry name" value="HATPase_c"/>
    <property type="match status" value="1"/>
</dbReference>
<dbReference type="PROSITE" id="PS50005">
    <property type="entry name" value="TPR"/>
    <property type="match status" value="1"/>
</dbReference>
<protein>
    <recommendedName>
        <fullName evidence="2">histidine kinase</fullName>
        <ecNumber evidence="2">2.7.13.3</ecNumber>
    </recommendedName>
</protein>
<evidence type="ECO:0000256" key="10">
    <source>
        <dbReference type="SAM" id="Phobius"/>
    </source>
</evidence>
<feature type="domain" description="Histidine kinase" evidence="11">
    <location>
        <begin position="528"/>
        <end position="614"/>
    </location>
</feature>
<keyword evidence="3" id="KW-0597">Phosphoprotein</keyword>
<evidence type="ECO:0000313" key="12">
    <source>
        <dbReference type="EMBL" id="MCH4551768.1"/>
    </source>
</evidence>
<keyword evidence="10" id="KW-0812">Transmembrane</keyword>
<gene>
    <name evidence="12" type="ORF">MKW35_03985</name>
</gene>
<evidence type="ECO:0000256" key="1">
    <source>
        <dbReference type="ARBA" id="ARBA00000085"/>
    </source>
</evidence>
<dbReference type="Proteomes" id="UP001156141">
    <property type="component" value="Unassembled WGS sequence"/>
</dbReference>
<dbReference type="Pfam" id="PF13424">
    <property type="entry name" value="TPR_12"/>
    <property type="match status" value="1"/>
</dbReference>
<dbReference type="PANTHER" id="PTHR24421:SF10">
    <property type="entry name" value="NITRATE_NITRITE SENSOR PROTEIN NARQ"/>
    <property type="match status" value="1"/>
</dbReference>
<evidence type="ECO:0000256" key="7">
    <source>
        <dbReference type="ARBA" id="ARBA00022840"/>
    </source>
</evidence>
<reference evidence="12" key="1">
    <citation type="submission" date="2022-02" db="EMBL/GenBank/DDBJ databases">
        <title>Aestuariibaculum sp., a marine bacterium isolated from sediment in Guangxi.</title>
        <authorList>
            <person name="Ying J."/>
        </authorList>
    </citation>
    <scope>NUCLEOTIDE SEQUENCE</scope>
    <source>
        <strain evidence="12">L182</strain>
    </source>
</reference>
<keyword evidence="4" id="KW-0808">Transferase</keyword>
<evidence type="ECO:0000256" key="9">
    <source>
        <dbReference type="PROSITE-ProRule" id="PRU00339"/>
    </source>
</evidence>
<keyword evidence="9" id="KW-0802">TPR repeat</keyword>
<dbReference type="RefSeq" id="WP_240572093.1">
    <property type="nucleotide sequence ID" value="NZ_CP136709.1"/>
</dbReference>
<dbReference type="SMART" id="SM00387">
    <property type="entry name" value="HATPase_c"/>
    <property type="match status" value="1"/>
</dbReference>
<dbReference type="CDD" id="cd16917">
    <property type="entry name" value="HATPase_UhpB-NarQ-NarX-like"/>
    <property type="match status" value="1"/>
</dbReference>
<feature type="repeat" description="TPR" evidence="9">
    <location>
        <begin position="130"/>
        <end position="163"/>
    </location>
</feature>
<evidence type="ECO:0000313" key="13">
    <source>
        <dbReference type="Proteomes" id="UP001156141"/>
    </source>
</evidence>
<dbReference type="Gene3D" id="1.25.40.10">
    <property type="entry name" value="Tetratricopeptide repeat domain"/>
    <property type="match status" value="2"/>
</dbReference>
<keyword evidence="5" id="KW-0547">Nucleotide-binding</keyword>
<accession>A0ABS9RFQ0</accession>
<sequence length="614" mass="70862">MKLLFKILFTLSVAFSYGQSVNNLNKIDSIKKSVSNFKINDSTLLANAHFNIGELYRYSFIGDSAYYHYHQAQKIFTIQNEDYKLAKTLYGLAVVLKNEKDLTASELVSIQAITILESLKQTNDVKETKAFLLNNLGLVFGELEQYEESIYYYSQAISLKEELKGDYRSSIYFSKNNLALSYKKSGKYKMALQLYDEILSNEDFIKELISTQPDRYALILDNYAHSLYLSKEYSELPDLYFKALHITDSVNLKGYNSISINQHLAEFYKNKNSMNLARYYANQAKDIAEQYHNDELLSSLLLLSQIETGEKAANYLKSYIKLSDSLQKNERGLRNKFARIQFETEQIERENVQIAKERMWLFVISITLIITSFLLYLVIAQRNKNRRLQLVQKQQEANEEIYNLMLSQNEKIEEARALEKKRISQELHDGVLGRLFGTRLSLDSLNFNNTPEAVMTRGQYIDELKNIEQDIRKVSHELNTDFVSGSGFIDIIKTLVETQTLLYKLDYKLDHDSVIDWDELSNKTKIHIYRIVQESLHNIYKHANATCVDISFTLKNNVICLEIKDDGSGFDVNKLKSGIGLKNMRSRINDINGTIDISSEKNKGTQVIIEVPIA</sequence>